<dbReference type="AlphaFoldDB" id="A0A1M6MDI9"/>
<dbReference type="InterPro" id="IPR036691">
    <property type="entry name" value="Endo/exonu/phosph_ase_sf"/>
</dbReference>
<dbReference type="GO" id="GO:0016020">
    <property type="term" value="C:membrane"/>
    <property type="evidence" value="ECO:0007669"/>
    <property type="project" value="GOC"/>
</dbReference>
<evidence type="ECO:0000313" key="2">
    <source>
        <dbReference type="EMBL" id="SHJ81525.1"/>
    </source>
</evidence>
<sequence length="287" mass="30990">MIPAFVRPSLGRETTLPRVVAELRTRFSAPPAEHGPVPADALTIASYNVHKCVGMDKRFDPARIADVIAELDADILALQEADRRFGRRVGLLDMVAIERRTGLRLVPLSIIPQGHGWHGNALLVRGGHAVRVRRLALPGGEPRGAAVVDMEFPAGPLRVVAAHFGLLRRHRSRQVDAILDSIAEDAHIPTVMLGDLNEWRPGRRSSLKGLEGSFGHARPGPATFPSRMPVFSLDRILGRPQALVRALEAHDSPLARIASDHLPLKAKLDLAAALEALKQSSALAAAA</sequence>
<evidence type="ECO:0000259" key="1">
    <source>
        <dbReference type="Pfam" id="PF03372"/>
    </source>
</evidence>
<dbReference type="Pfam" id="PF03372">
    <property type="entry name" value="Exo_endo_phos"/>
    <property type="match status" value="1"/>
</dbReference>
<keyword evidence="2" id="KW-0269">Exonuclease</keyword>
<keyword evidence="2" id="KW-0378">Hydrolase</keyword>
<dbReference type="PANTHER" id="PTHR14859:SF15">
    <property type="entry name" value="ENDONUCLEASE_EXONUCLEASE_PHOSPHATASE DOMAIN-CONTAINING PROTEIN"/>
    <property type="match status" value="1"/>
</dbReference>
<dbReference type="Gene3D" id="3.60.10.10">
    <property type="entry name" value="Endonuclease/exonuclease/phosphatase"/>
    <property type="match status" value="1"/>
</dbReference>
<dbReference type="InterPro" id="IPR005135">
    <property type="entry name" value="Endo/exonuclease/phosphatase"/>
</dbReference>
<dbReference type="GO" id="GO:0004519">
    <property type="term" value="F:endonuclease activity"/>
    <property type="evidence" value="ECO:0007669"/>
    <property type="project" value="UniProtKB-KW"/>
</dbReference>
<dbReference type="STRING" id="198092.SAMN02745194_03448"/>
<dbReference type="SUPFAM" id="SSF56219">
    <property type="entry name" value="DNase I-like"/>
    <property type="match status" value="1"/>
</dbReference>
<feature type="domain" description="Endonuclease/exonuclease/phosphatase" evidence="1">
    <location>
        <begin position="45"/>
        <end position="261"/>
    </location>
</feature>
<dbReference type="GO" id="GO:0006506">
    <property type="term" value="P:GPI anchor biosynthetic process"/>
    <property type="evidence" value="ECO:0007669"/>
    <property type="project" value="TreeGrafter"/>
</dbReference>
<reference evidence="2 3" key="1">
    <citation type="submission" date="2016-11" db="EMBL/GenBank/DDBJ databases">
        <authorList>
            <person name="Jaros S."/>
            <person name="Januszkiewicz K."/>
            <person name="Wedrychowicz H."/>
        </authorList>
    </citation>
    <scope>NUCLEOTIDE SEQUENCE [LARGE SCALE GENOMIC DNA]</scope>
    <source>
        <strain evidence="2 3">DSM 14916</strain>
    </source>
</reference>
<dbReference type="Proteomes" id="UP000184387">
    <property type="component" value="Unassembled WGS sequence"/>
</dbReference>
<protein>
    <submittedName>
        <fullName evidence="2">Metal-dependent hydrolase, endonuclease/exonuclease/phosphatase family</fullName>
    </submittedName>
</protein>
<dbReference type="InterPro" id="IPR051916">
    <property type="entry name" value="GPI-anchor_lipid_remodeler"/>
</dbReference>
<keyword evidence="2" id="KW-0540">Nuclease</keyword>
<dbReference type="GO" id="GO:0004527">
    <property type="term" value="F:exonuclease activity"/>
    <property type="evidence" value="ECO:0007669"/>
    <property type="project" value="UniProtKB-KW"/>
</dbReference>
<dbReference type="EMBL" id="FQZF01000021">
    <property type="protein sequence ID" value="SHJ81525.1"/>
    <property type="molecule type" value="Genomic_DNA"/>
</dbReference>
<dbReference type="RefSeq" id="WP_086062285.1">
    <property type="nucleotide sequence ID" value="NZ_FQZF01000021.1"/>
</dbReference>
<accession>A0A1M6MDI9</accession>
<dbReference type="PANTHER" id="PTHR14859">
    <property type="entry name" value="CALCOFLUOR WHITE HYPERSENSITIVE PROTEIN PRECURSOR"/>
    <property type="match status" value="1"/>
</dbReference>
<name>A0A1M6MDI9_9PROT</name>
<keyword evidence="3" id="KW-1185">Reference proteome</keyword>
<keyword evidence="2" id="KW-0255">Endonuclease</keyword>
<proteinExistence type="predicted"/>
<dbReference type="OrthoDB" id="9813425at2"/>
<organism evidence="2 3">
    <name type="scientific">Muricoccus roseus</name>
    <dbReference type="NCBI Taxonomy" id="198092"/>
    <lineage>
        <taxon>Bacteria</taxon>
        <taxon>Pseudomonadati</taxon>
        <taxon>Pseudomonadota</taxon>
        <taxon>Alphaproteobacteria</taxon>
        <taxon>Acetobacterales</taxon>
        <taxon>Roseomonadaceae</taxon>
        <taxon>Muricoccus</taxon>
    </lineage>
</organism>
<gene>
    <name evidence="2" type="ORF">SAMN02745194_03448</name>
</gene>
<evidence type="ECO:0000313" key="3">
    <source>
        <dbReference type="Proteomes" id="UP000184387"/>
    </source>
</evidence>